<dbReference type="Proteomes" id="UP000005632">
    <property type="component" value="Chromosome"/>
</dbReference>
<keyword evidence="2" id="KW-1185">Reference proteome</keyword>
<sequence length="59" mass="6354">MHDEGVRGPFVPLGRVCHEHEVLAIAVNLFSRPLGGSVLIVSVLGKIRIAFQSFSQVGL</sequence>
<dbReference type="EMBL" id="CP003155">
    <property type="protein sequence ID" value="AEV30642.1"/>
    <property type="molecule type" value="Genomic_DNA"/>
</dbReference>
<dbReference type="STRING" id="158190.SpiGrapes_2892"/>
<reference evidence="1 2" key="1">
    <citation type="submission" date="2011-11" db="EMBL/GenBank/DDBJ databases">
        <title>Complete sequence of Spirochaeta sp. grapes.</title>
        <authorList>
            <consortium name="US DOE Joint Genome Institute"/>
            <person name="Lucas S."/>
            <person name="Han J."/>
            <person name="Lapidus A."/>
            <person name="Cheng J.-F."/>
            <person name="Goodwin L."/>
            <person name="Pitluck S."/>
            <person name="Peters L."/>
            <person name="Ovchinnikova G."/>
            <person name="Munk A.C."/>
            <person name="Detter J.C."/>
            <person name="Han C."/>
            <person name="Tapia R."/>
            <person name="Land M."/>
            <person name="Hauser L."/>
            <person name="Kyrpides N."/>
            <person name="Ivanova N."/>
            <person name="Pagani I."/>
            <person name="Ritalahtilisa K."/>
            <person name="Loeffler F."/>
            <person name="Woyke T."/>
        </authorList>
    </citation>
    <scope>NUCLEOTIDE SEQUENCE [LARGE SCALE GENOMIC DNA]</scope>
    <source>
        <strain evidence="2">ATCC BAA-1885 / DSM 22778 / Grapes</strain>
    </source>
</reference>
<evidence type="ECO:0000313" key="1">
    <source>
        <dbReference type="EMBL" id="AEV30642.1"/>
    </source>
</evidence>
<evidence type="ECO:0000313" key="2">
    <source>
        <dbReference type="Proteomes" id="UP000005632"/>
    </source>
</evidence>
<dbReference type="KEGG" id="sgp:SpiGrapes_2892"/>
<dbReference type="AlphaFoldDB" id="G8QX57"/>
<organism evidence="1 2">
    <name type="scientific">Sphaerochaeta pleomorpha (strain ATCC BAA-1885 / DSM 22778 / Grapes)</name>
    <dbReference type="NCBI Taxonomy" id="158190"/>
    <lineage>
        <taxon>Bacteria</taxon>
        <taxon>Pseudomonadati</taxon>
        <taxon>Spirochaetota</taxon>
        <taxon>Spirochaetia</taxon>
        <taxon>Spirochaetales</taxon>
        <taxon>Sphaerochaetaceae</taxon>
        <taxon>Sphaerochaeta</taxon>
    </lineage>
</organism>
<proteinExistence type="predicted"/>
<dbReference type="HOGENOM" id="CLU_2958420_0_0_12"/>
<name>G8QX57_SPHPG</name>
<gene>
    <name evidence="1" type="ordered locus">SpiGrapes_2892</name>
</gene>
<accession>G8QX57</accession>
<protein>
    <submittedName>
        <fullName evidence="1">Uncharacterized protein</fullName>
    </submittedName>
</protein>
<dbReference type="RefSeq" id="WP_014271481.1">
    <property type="nucleotide sequence ID" value="NC_016633.1"/>
</dbReference>